<keyword evidence="3" id="KW-0813">Transport</keyword>
<keyword evidence="5" id="KW-0812">Transmembrane</keyword>
<reference evidence="9 10" key="1">
    <citation type="submission" date="2019-12" db="EMBL/GenBank/DDBJ databases">
        <title>The genome of Stappia indica PHM037.</title>
        <authorList>
            <person name="Kacar D."/>
            <person name="Galan B."/>
            <person name="Canedo L."/>
            <person name="Rodriguez P."/>
            <person name="de la Calle F."/>
            <person name="Garcia J.L."/>
        </authorList>
    </citation>
    <scope>NUCLEOTIDE SEQUENCE [LARGE SCALE GENOMIC DNA]</scope>
    <source>
        <strain evidence="9 10">PHM037</strain>
    </source>
</reference>
<keyword evidence="6" id="KW-0472">Membrane</keyword>
<keyword evidence="7" id="KW-0998">Cell outer membrane</keyword>
<evidence type="ECO:0000256" key="2">
    <source>
        <dbReference type="ARBA" id="ARBA00007613"/>
    </source>
</evidence>
<dbReference type="SUPFAM" id="SSF56954">
    <property type="entry name" value="Outer membrane efflux proteins (OEP)"/>
    <property type="match status" value="1"/>
</dbReference>
<dbReference type="NCBIfam" id="TIGR01844">
    <property type="entry name" value="type_I_sec_TolC"/>
    <property type="match status" value="1"/>
</dbReference>
<dbReference type="KEGG" id="siw:GH266_01870"/>
<dbReference type="GO" id="GO:0009279">
    <property type="term" value="C:cell outer membrane"/>
    <property type="evidence" value="ECO:0007669"/>
    <property type="project" value="UniProtKB-SubCell"/>
</dbReference>
<accession>A0A857C325</accession>
<evidence type="ECO:0000256" key="6">
    <source>
        <dbReference type="ARBA" id="ARBA00023136"/>
    </source>
</evidence>
<dbReference type="GO" id="GO:0015288">
    <property type="term" value="F:porin activity"/>
    <property type="evidence" value="ECO:0007669"/>
    <property type="project" value="TreeGrafter"/>
</dbReference>
<dbReference type="InterPro" id="IPR003423">
    <property type="entry name" value="OMP_efflux"/>
</dbReference>
<evidence type="ECO:0000256" key="8">
    <source>
        <dbReference type="SAM" id="MobiDB-lite"/>
    </source>
</evidence>
<sequence length="532" mass="57210">MPWTVRRRAGNRHGAAAKTAALCEDQKAAGAPGADRKTADPHRQDHGSQGPASNRSRPPVILPSRLLRSCTGVFKVKRTGSWLFATALAVAVAGVPATGRAQSIDQALAQAYSDNPTLNAARAALRSVNESVPQALSGWRPQIFGRLDVGAQHTNSDPGRSRYGNTASVGLSISQALFRGFRTVNSVRQAEAVVRAERESLRATEQAVMLDAATAYMDVISTTAIVSLRRSSLAFLSEQVRAAQDRFEVGEGTRTDVSQARARYSEAQSDLNLAMANVNTARAIYRQVVGSDPKSLSARTTIYGRMPRSLDEALKLSAANHPSILAAQHLVDAGTFGVKTIEGELLPTVTVEADLQRQWRPPSSPNTDTVDSASIFGRVSIPLYQGGAVSSRVRQAKEDLGQTQIQLDVARDQIRANVVSAWGQYQAALASIQAGEDAVSANQLALEGVIEEQRVGQRTTLDVLNAQFDLVNSRVSLISAQRNRTVAAYSLISASGRLTSDQIGLAVARYDETAHYKKVRNSWYGLKTPDGR</sequence>
<dbReference type="Pfam" id="PF02321">
    <property type="entry name" value="OEP"/>
    <property type="match status" value="2"/>
</dbReference>
<dbReference type="GO" id="GO:1990281">
    <property type="term" value="C:efflux pump complex"/>
    <property type="evidence" value="ECO:0007669"/>
    <property type="project" value="TreeGrafter"/>
</dbReference>
<feature type="compositionally biased region" description="Basic and acidic residues" evidence="8">
    <location>
        <begin position="34"/>
        <end position="46"/>
    </location>
</feature>
<dbReference type="Proteomes" id="UP000435648">
    <property type="component" value="Chromosome"/>
</dbReference>
<feature type="compositionally biased region" description="Basic residues" evidence="8">
    <location>
        <begin position="1"/>
        <end position="11"/>
    </location>
</feature>
<evidence type="ECO:0000256" key="7">
    <source>
        <dbReference type="ARBA" id="ARBA00023237"/>
    </source>
</evidence>
<protein>
    <submittedName>
        <fullName evidence="9">TolC family outer membrane protein</fullName>
    </submittedName>
</protein>
<dbReference type="AlphaFoldDB" id="A0A857C325"/>
<evidence type="ECO:0000256" key="3">
    <source>
        <dbReference type="ARBA" id="ARBA00022448"/>
    </source>
</evidence>
<comment type="subcellular location">
    <subcellularLocation>
        <location evidence="1">Cell outer membrane</location>
    </subcellularLocation>
</comment>
<dbReference type="GO" id="GO:0015562">
    <property type="term" value="F:efflux transmembrane transporter activity"/>
    <property type="evidence" value="ECO:0007669"/>
    <property type="project" value="InterPro"/>
</dbReference>
<dbReference type="PANTHER" id="PTHR30026:SF22">
    <property type="entry name" value="OUTER MEMBRANE EFFLUX PROTEIN"/>
    <property type="match status" value="1"/>
</dbReference>
<proteinExistence type="inferred from homology"/>
<evidence type="ECO:0000313" key="10">
    <source>
        <dbReference type="Proteomes" id="UP000435648"/>
    </source>
</evidence>
<name>A0A857C325_9HYPH</name>
<organism evidence="9 10">
    <name type="scientific">Stappia indica</name>
    <dbReference type="NCBI Taxonomy" id="538381"/>
    <lineage>
        <taxon>Bacteria</taxon>
        <taxon>Pseudomonadati</taxon>
        <taxon>Pseudomonadota</taxon>
        <taxon>Alphaproteobacteria</taxon>
        <taxon>Hyphomicrobiales</taxon>
        <taxon>Stappiaceae</taxon>
        <taxon>Stappia</taxon>
    </lineage>
</organism>
<evidence type="ECO:0000256" key="5">
    <source>
        <dbReference type="ARBA" id="ARBA00022692"/>
    </source>
</evidence>
<dbReference type="InterPro" id="IPR051906">
    <property type="entry name" value="TolC-like"/>
</dbReference>
<comment type="similarity">
    <text evidence="2">Belongs to the outer membrane factor (OMF) (TC 1.B.17) family.</text>
</comment>
<feature type="region of interest" description="Disordered" evidence="8">
    <location>
        <begin position="1"/>
        <end position="60"/>
    </location>
</feature>
<dbReference type="Gene3D" id="1.20.1600.10">
    <property type="entry name" value="Outer membrane efflux proteins (OEP)"/>
    <property type="match status" value="1"/>
</dbReference>
<dbReference type="PANTHER" id="PTHR30026">
    <property type="entry name" value="OUTER MEMBRANE PROTEIN TOLC"/>
    <property type="match status" value="1"/>
</dbReference>
<dbReference type="InterPro" id="IPR010130">
    <property type="entry name" value="T1SS_OMP_TolC"/>
</dbReference>
<dbReference type="OrthoDB" id="9789368at2"/>
<evidence type="ECO:0000256" key="1">
    <source>
        <dbReference type="ARBA" id="ARBA00004442"/>
    </source>
</evidence>
<evidence type="ECO:0000256" key="4">
    <source>
        <dbReference type="ARBA" id="ARBA00022452"/>
    </source>
</evidence>
<gene>
    <name evidence="9" type="ORF">GH266_01870</name>
</gene>
<evidence type="ECO:0000313" key="9">
    <source>
        <dbReference type="EMBL" id="QGZ33357.1"/>
    </source>
</evidence>
<dbReference type="EMBL" id="CP046908">
    <property type="protein sequence ID" value="QGZ33357.1"/>
    <property type="molecule type" value="Genomic_DNA"/>
</dbReference>
<keyword evidence="4" id="KW-1134">Transmembrane beta strand</keyword>